<protein>
    <submittedName>
        <fullName evidence="1">Uncharacterized protein</fullName>
    </submittedName>
</protein>
<dbReference type="EMBL" id="QEKW01000006">
    <property type="protein sequence ID" value="PVZ09625.1"/>
    <property type="molecule type" value="Genomic_DNA"/>
</dbReference>
<dbReference type="AlphaFoldDB" id="A0A2U1FBQ6"/>
<organism evidence="1 2">
    <name type="scientific">Actinomycetospora cinnamomea</name>
    <dbReference type="NCBI Taxonomy" id="663609"/>
    <lineage>
        <taxon>Bacteria</taxon>
        <taxon>Bacillati</taxon>
        <taxon>Actinomycetota</taxon>
        <taxon>Actinomycetes</taxon>
        <taxon>Pseudonocardiales</taxon>
        <taxon>Pseudonocardiaceae</taxon>
        <taxon>Actinomycetospora</taxon>
    </lineage>
</organism>
<dbReference type="Proteomes" id="UP000245639">
    <property type="component" value="Unassembled WGS sequence"/>
</dbReference>
<accession>A0A2U1FBQ6</accession>
<gene>
    <name evidence="1" type="ORF">C8D89_106289</name>
</gene>
<proteinExistence type="predicted"/>
<comment type="caution">
    <text evidence="1">The sequence shown here is derived from an EMBL/GenBank/DDBJ whole genome shotgun (WGS) entry which is preliminary data.</text>
</comment>
<evidence type="ECO:0000313" key="2">
    <source>
        <dbReference type="Proteomes" id="UP000245639"/>
    </source>
</evidence>
<dbReference type="OrthoDB" id="3698768at2"/>
<evidence type="ECO:0000313" key="1">
    <source>
        <dbReference type="EMBL" id="PVZ09625.1"/>
    </source>
</evidence>
<keyword evidence="2" id="KW-1185">Reference proteome</keyword>
<reference evidence="1 2" key="1">
    <citation type="submission" date="2018-04" db="EMBL/GenBank/DDBJ databases">
        <title>Genomic Encyclopedia of Type Strains, Phase IV (KMG-IV): sequencing the most valuable type-strain genomes for metagenomic binning, comparative biology and taxonomic classification.</title>
        <authorList>
            <person name="Goeker M."/>
        </authorList>
    </citation>
    <scope>NUCLEOTIDE SEQUENCE [LARGE SCALE GENOMIC DNA]</scope>
    <source>
        <strain evidence="1 2">DSM 45771</strain>
    </source>
</reference>
<sequence>MATPTADETRDQALDMITQVQEAGLRLAGSVAESWATVLRSLPGLAPGVADGPATAATAANATALPRTAAEAVDRFYDTGVQVLEAQRSAVHHALGAVAPALRPLTVVTPPAARR</sequence>
<name>A0A2U1FBQ6_9PSEU</name>
<dbReference type="RefSeq" id="WP_116708789.1">
    <property type="nucleotide sequence ID" value="NZ_QEKW01000006.1"/>
</dbReference>